<feature type="transmembrane region" description="Helical" evidence="5">
    <location>
        <begin position="152"/>
        <end position="172"/>
    </location>
</feature>
<dbReference type="OrthoDB" id="9788219at2"/>
<keyword evidence="4 5" id="KW-0472">Membrane</keyword>
<dbReference type="PANTHER" id="PTHR36917:SF1">
    <property type="entry name" value="INNER MEMBRANE-SPANNING PROTEIN YCIB"/>
    <property type="match status" value="1"/>
</dbReference>
<feature type="transmembrane region" description="Helical" evidence="5">
    <location>
        <begin position="52"/>
        <end position="69"/>
    </location>
</feature>
<sequence>MKKLLFDFLPLVLFFIALKVGDIYLATWVAIGAAIAQIIWLKLTNKNIEGSTWLSLFIIVIFGGATIYLKDETFIKWKPTVLYWLFGLILDFGKLLFNKNYIQTLMKSQITMPEIAWTKMNYSWAIFFIIVGLLNLYVAFSGHFTTDQWGTFKVFGTTILLIIFAVGQSLWLNKYMQIPDSSQKG</sequence>
<protein>
    <recommendedName>
        <fullName evidence="5">Inner membrane-spanning protein YciB</fullName>
    </recommendedName>
</protein>
<accession>V8G979</accession>
<keyword evidence="3 5" id="KW-1133">Transmembrane helix</keyword>
<dbReference type="AlphaFoldDB" id="V8G979"/>
<feature type="transmembrane region" description="Helical" evidence="5">
    <location>
        <begin position="12"/>
        <end position="40"/>
    </location>
</feature>
<dbReference type="InterPro" id="IPR006008">
    <property type="entry name" value="YciB"/>
</dbReference>
<evidence type="ECO:0000256" key="5">
    <source>
        <dbReference type="HAMAP-Rule" id="MF_00189"/>
    </source>
</evidence>
<keyword evidence="5" id="KW-0997">Cell inner membrane</keyword>
<evidence type="ECO:0000313" key="6">
    <source>
        <dbReference type="EMBL" id="ETD72488.1"/>
    </source>
</evidence>
<comment type="caution">
    <text evidence="6">The sequence shown here is derived from an EMBL/GenBank/DDBJ whole genome shotgun (WGS) entry which is preliminary data.</text>
</comment>
<comment type="function">
    <text evidence="5">Plays a role in cell envelope biogenesis, maintenance of cell envelope integrity and membrane homeostasis.</text>
</comment>
<feature type="transmembrane region" description="Helical" evidence="5">
    <location>
        <begin position="81"/>
        <end position="101"/>
    </location>
</feature>
<feature type="transmembrane region" description="Helical" evidence="5">
    <location>
        <begin position="122"/>
        <end position="140"/>
    </location>
</feature>
<dbReference type="NCBIfam" id="NF001325">
    <property type="entry name" value="PRK00259.1-3"/>
    <property type="match status" value="1"/>
</dbReference>
<dbReference type="Pfam" id="PF04279">
    <property type="entry name" value="IspA"/>
    <property type="match status" value="1"/>
</dbReference>
<dbReference type="EMBL" id="AYSV01000064">
    <property type="protein sequence ID" value="ETD72488.1"/>
    <property type="molecule type" value="Genomic_DNA"/>
</dbReference>
<reference evidence="6 7" key="1">
    <citation type="submission" date="2013-11" db="EMBL/GenBank/DDBJ databases">
        <title>Genomic analysis of Pelistega sp. HM-7.</title>
        <authorList>
            <person name="Kumbhare S.V."/>
            <person name="Shetty S.A."/>
            <person name="Sharma O."/>
            <person name="Dhotre D.P."/>
        </authorList>
    </citation>
    <scope>NUCLEOTIDE SEQUENCE [LARGE SCALE GENOMIC DNA]</scope>
    <source>
        <strain evidence="6 7">HM-7</strain>
    </source>
</reference>
<keyword evidence="2 5" id="KW-0812">Transmembrane</keyword>
<dbReference type="PANTHER" id="PTHR36917">
    <property type="entry name" value="INTRACELLULAR SEPTATION PROTEIN A-RELATED"/>
    <property type="match status" value="1"/>
</dbReference>
<proteinExistence type="inferred from homology"/>
<dbReference type="RefSeq" id="WP_023950094.1">
    <property type="nucleotide sequence ID" value="NZ_AYSV01000064.1"/>
</dbReference>
<evidence type="ECO:0000256" key="2">
    <source>
        <dbReference type="ARBA" id="ARBA00022692"/>
    </source>
</evidence>
<keyword evidence="7" id="KW-1185">Reference proteome</keyword>
<evidence type="ECO:0000256" key="1">
    <source>
        <dbReference type="ARBA" id="ARBA00022475"/>
    </source>
</evidence>
<evidence type="ECO:0000256" key="4">
    <source>
        <dbReference type="ARBA" id="ARBA00023136"/>
    </source>
</evidence>
<dbReference type="HAMAP" id="MF_00189">
    <property type="entry name" value="YciB"/>
    <property type="match status" value="1"/>
</dbReference>
<comment type="subcellular location">
    <subcellularLocation>
        <location evidence="5">Cell inner membrane</location>
        <topology evidence="5">Multi-pass membrane protein</topology>
    </subcellularLocation>
</comment>
<keyword evidence="1 5" id="KW-1003">Cell membrane</keyword>
<dbReference type="GO" id="GO:0005886">
    <property type="term" value="C:plasma membrane"/>
    <property type="evidence" value="ECO:0007669"/>
    <property type="project" value="UniProtKB-SubCell"/>
</dbReference>
<comment type="similarity">
    <text evidence="5">Belongs to the YciB family.</text>
</comment>
<name>V8G979_9BURK</name>
<dbReference type="Proteomes" id="UP000018766">
    <property type="component" value="Unassembled WGS sequence"/>
</dbReference>
<gene>
    <name evidence="5" type="primary">yciB</name>
    <name evidence="6" type="ORF">V757_03925</name>
</gene>
<evidence type="ECO:0000256" key="3">
    <source>
        <dbReference type="ARBA" id="ARBA00022989"/>
    </source>
</evidence>
<evidence type="ECO:0000313" key="7">
    <source>
        <dbReference type="Proteomes" id="UP000018766"/>
    </source>
</evidence>
<organism evidence="6 7">
    <name type="scientific">Pelistega indica</name>
    <dbReference type="NCBI Taxonomy" id="1414851"/>
    <lineage>
        <taxon>Bacteria</taxon>
        <taxon>Pseudomonadati</taxon>
        <taxon>Pseudomonadota</taxon>
        <taxon>Betaproteobacteria</taxon>
        <taxon>Burkholderiales</taxon>
        <taxon>Alcaligenaceae</taxon>
        <taxon>Pelistega</taxon>
    </lineage>
</organism>